<dbReference type="GO" id="GO:0004470">
    <property type="term" value="F:malic enzyme activity"/>
    <property type="evidence" value="ECO:0007669"/>
    <property type="project" value="InterPro"/>
</dbReference>
<protein>
    <submittedName>
        <fullName evidence="5">Malate dehydrogenase (Oxaloacetate-decarboxylating)</fullName>
    </submittedName>
</protein>
<dbReference type="AlphaFoldDB" id="A0A218NM85"/>
<dbReference type="InterPro" id="IPR045213">
    <property type="entry name" value="Malic_NAD-bd_bact_type"/>
</dbReference>
<dbReference type="Gene3D" id="3.40.50.720">
    <property type="entry name" value="NAD(P)-binding Rossmann-like Domain"/>
    <property type="match status" value="1"/>
</dbReference>
<dbReference type="PANTHER" id="PTHR43237">
    <property type="entry name" value="NADP-DEPENDENT MALIC ENZYME"/>
    <property type="match status" value="1"/>
</dbReference>
<dbReference type="SMART" id="SM01274">
    <property type="entry name" value="malic"/>
    <property type="match status" value="1"/>
</dbReference>
<dbReference type="RefSeq" id="WP_088819739.1">
    <property type="nucleotide sequence ID" value="NZ_CP019964.1"/>
</dbReference>
<feature type="domain" description="Malic enzyme NAD-binding" evidence="3">
    <location>
        <begin position="160"/>
        <end position="387"/>
    </location>
</feature>
<dbReference type="SMART" id="SM00919">
    <property type="entry name" value="Malic_M"/>
    <property type="match status" value="1"/>
</dbReference>
<dbReference type="InterPro" id="IPR001891">
    <property type="entry name" value="Malic_OxRdtase"/>
</dbReference>
<dbReference type="OrthoDB" id="45556at2157"/>
<evidence type="ECO:0000313" key="5">
    <source>
        <dbReference type="EMBL" id="ASI13576.1"/>
    </source>
</evidence>
<dbReference type="SUPFAM" id="SSF51735">
    <property type="entry name" value="NAD(P)-binding Rossmann-fold domains"/>
    <property type="match status" value="1"/>
</dbReference>
<dbReference type="EMBL" id="CP019964">
    <property type="protein sequence ID" value="ASI13576.1"/>
    <property type="molecule type" value="Genomic_DNA"/>
</dbReference>
<organism evidence="5 6">
    <name type="scientific">Candidatus Mancarchaeum acidiphilum</name>
    <dbReference type="NCBI Taxonomy" id="1920749"/>
    <lineage>
        <taxon>Archaea</taxon>
        <taxon>Candidatus Micrarchaeota</taxon>
        <taxon>Candidatus Mancarchaeum</taxon>
    </lineage>
</organism>
<dbReference type="InterPro" id="IPR036291">
    <property type="entry name" value="NAD(P)-bd_dom_sf"/>
</dbReference>
<dbReference type="InterPro" id="IPR046346">
    <property type="entry name" value="Aminoacid_DH-like_N_sf"/>
</dbReference>
<dbReference type="PANTHER" id="PTHR43237:SF4">
    <property type="entry name" value="NADP-DEPENDENT MALIC ENZYME"/>
    <property type="match status" value="1"/>
</dbReference>
<evidence type="ECO:0000259" key="3">
    <source>
        <dbReference type="SMART" id="SM00919"/>
    </source>
</evidence>
<sequence length="421" mass="45417">MTTEKDILDAHSIMHGKIEIIPKVKIESNQDLSIHYTPGVATVCNAIKDNRDLAYEYTNKGNMIAVISDGTRILGLGNIGPEAGLPVMEGKSLLFKRYGGVDAIPMCIGTTDEEEIIKFAKQISPTLGGINIEDIESPKSFRIVDRLSEELDIPVLHDDQQGTAMVILAGLINSLKLAGKDLNKVKIVVNGAGSAGMGVVRLLALAKVKNVYVVDTHGIIYDGRNEGMNEFKEEIARLTNPEKDKGSLADAAKGADVLIGLSKPNVFTADIVNGMNEKPIIFALANPMPEIDYDEAKKLGAFVVATGRSDKPNQVNNLLGFPGIMRGLLDSRAKKVTYSMLYDAAVALADSVGDKLSTEYILPSVGNPNESVGVFENVAFAVAETAVKESNSRITDLDAIKSTIRKNLERNRGLHEKLSKN</sequence>
<dbReference type="PIRSF" id="PIRSF000106">
    <property type="entry name" value="ME"/>
    <property type="match status" value="1"/>
</dbReference>
<gene>
    <name evidence="5" type="ORF">Mia14_0243</name>
</gene>
<evidence type="ECO:0000313" key="6">
    <source>
        <dbReference type="Proteomes" id="UP000197679"/>
    </source>
</evidence>
<reference evidence="5 6" key="1">
    <citation type="journal article" date="2017" name="Nat. Commun.">
        <title>'ARMAN' archaea depend on association with euryarchaeal host in culture and in situ.</title>
        <authorList>
            <person name="Golyshina O."/>
            <person name="Toshchakov S."/>
            <person name="Makarova K."/>
            <person name="Gavrilov S."/>
            <person name="Korzhenkov A."/>
            <person name="La Cono V."/>
            <person name="Arcadi E."/>
            <person name="Nechitaylo T."/>
            <person name="Ferrer M."/>
            <person name="Kublanov I."/>
            <person name="Wolf Y."/>
            <person name="Yakimov M."/>
            <person name="Golyshin P."/>
            <person name="Slesarev A."/>
            <person name="Kozyavkin S."/>
        </authorList>
    </citation>
    <scope>NUCLEOTIDE SEQUENCE [LARGE SCALE GENOMIC DNA]</scope>
    <source>
        <strain evidence="5 6">Mia14</strain>
    </source>
</reference>
<dbReference type="InterPro" id="IPR051674">
    <property type="entry name" value="Malate_Decarboxylase"/>
</dbReference>
<dbReference type="InterPro" id="IPR012301">
    <property type="entry name" value="Malic_N_dom"/>
</dbReference>
<dbReference type="InterPro" id="IPR012302">
    <property type="entry name" value="Malic_NAD-bd"/>
</dbReference>
<dbReference type="Proteomes" id="UP000197679">
    <property type="component" value="Chromosome"/>
</dbReference>
<accession>A0A218NM85</accession>
<dbReference type="GO" id="GO:0051287">
    <property type="term" value="F:NAD binding"/>
    <property type="evidence" value="ECO:0007669"/>
    <property type="project" value="InterPro"/>
</dbReference>
<evidence type="ECO:0000256" key="2">
    <source>
        <dbReference type="ARBA" id="ARBA00023002"/>
    </source>
</evidence>
<dbReference type="InterPro" id="IPR037062">
    <property type="entry name" value="Malic_N_dom_sf"/>
</dbReference>
<dbReference type="CDD" id="cd05311">
    <property type="entry name" value="NAD_bind_2_malic_enz"/>
    <property type="match status" value="1"/>
</dbReference>
<keyword evidence="2" id="KW-0560">Oxidoreductase</keyword>
<dbReference type="Pfam" id="PF03949">
    <property type="entry name" value="Malic_M"/>
    <property type="match status" value="1"/>
</dbReference>
<evidence type="ECO:0000259" key="4">
    <source>
        <dbReference type="SMART" id="SM01274"/>
    </source>
</evidence>
<dbReference type="GeneID" id="33313801"/>
<dbReference type="GO" id="GO:0016616">
    <property type="term" value="F:oxidoreductase activity, acting on the CH-OH group of donors, NAD or NADP as acceptor"/>
    <property type="evidence" value="ECO:0007669"/>
    <property type="project" value="InterPro"/>
</dbReference>
<proteinExistence type="inferred from homology"/>
<dbReference type="SUPFAM" id="SSF53223">
    <property type="entry name" value="Aminoacid dehydrogenase-like, N-terminal domain"/>
    <property type="match status" value="1"/>
</dbReference>
<name>A0A218NM85_9ARCH</name>
<evidence type="ECO:0000256" key="1">
    <source>
        <dbReference type="ARBA" id="ARBA00008785"/>
    </source>
</evidence>
<comment type="similarity">
    <text evidence="1">Belongs to the malic enzymes family.</text>
</comment>
<dbReference type="Gene3D" id="3.40.50.10380">
    <property type="entry name" value="Malic enzyme, N-terminal domain"/>
    <property type="match status" value="1"/>
</dbReference>
<keyword evidence="6" id="KW-1185">Reference proteome</keyword>
<dbReference type="Pfam" id="PF00390">
    <property type="entry name" value="malic"/>
    <property type="match status" value="1"/>
</dbReference>
<feature type="domain" description="Malic enzyme N-terminal" evidence="4">
    <location>
        <begin position="15"/>
        <end position="148"/>
    </location>
</feature>
<dbReference type="KEGG" id="marh:Mia14_0243"/>